<dbReference type="AlphaFoldDB" id="A0A229SB05"/>
<keyword evidence="1" id="KW-0413">Isomerase</keyword>
<name>A0A229SB05_9PSEU</name>
<reference evidence="3 4" key="1">
    <citation type="submission" date="2017-07" db="EMBL/GenBank/DDBJ databases">
        <title>Amycolatopsis thailandensis Genome sequencing and assembly.</title>
        <authorList>
            <person name="Kaur N."/>
            <person name="Mayilraj S."/>
        </authorList>
    </citation>
    <scope>NUCLEOTIDE SEQUENCE [LARGE SCALE GENOMIC DNA]</scope>
    <source>
        <strain evidence="3 4">JCM 16380</strain>
    </source>
</reference>
<dbReference type="OrthoDB" id="9803238at2"/>
<organism evidence="3 4">
    <name type="scientific">Amycolatopsis thailandensis</name>
    <dbReference type="NCBI Taxonomy" id="589330"/>
    <lineage>
        <taxon>Bacteria</taxon>
        <taxon>Bacillati</taxon>
        <taxon>Actinomycetota</taxon>
        <taxon>Actinomycetes</taxon>
        <taxon>Pseudonocardiales</taxon>
        <taxon>Pseudonocardiaceae</taxon>
        <taxon>Amycolatopsis</taxon>
    </lineage>
</organism>
<feature type="domain" description="UDP-N-acetylglucosamine 2-epimerase" evidence="2">
    <location>
        <begin position="29"/>
        <end position="357"/>
    </location>
</feature>
<proteinExistence type="inferred from homology"/>
<dbReference type="PANTHER" id="PTHR43174:SF1">
    <property type="entry name" value="UDP-N-ACETYLGLUCOSAMINE 2-EPIMERASE"/>
    <property type="match status" value="1"/>
</dbReference>
<dbReference type="GO" id="GO:0016853">
    <property type="term" value="F:isomerase activity"/>
    <property type="evidence" value="ECO:0007669"/>
    <property type="project" value="UniProtKB-KW"/>
</dbReference>
<keyword evidence="4" id="KW-1185">Reference proteome</keyword>
<dbReference type="InterPro" id="IPR029767">
    <property type="entry name" value="WecB-like"/>
</dbReference>
<evidence type="ECO:0000256" key="1">
    <source>
        <dbReference type="RuleBase" id="RU003513"/>
    </source>
</evidence>
<dbReference type="Pfam" id="PF02350">
    <property type="entry name" value="Epimerase_2"/>
    <property type="match status" value="1"/>
</dbReference>
<evidence type="ECO:0000313" key="3">
    <source>
        <dbReference type="EMBL" id="OXM56113.1"/>
    </source>
</evidence>
<dbReference type="Proteomes" id="UP000215223">
    <property type="component" value="Unassembled WGS sequence"/>
</dbReference>
<evidence type="ECO:0000313" key="4">
    <source>
        <dbReference type="Proteomes" id="UP000215223"/>
    </source>
</evidence>
<evidence type="ECO:0000259" key="2">
    <source>
        <dbReference type="Pfam" id="PF02350"/>
    </source>
</evidence>
<accession>A0A229SB05</accession>
<comment type="similarity">
    <text evidence="1">Belongs to the UDP-N-acetylglucosamine 2-epimerase family.</text>
</comment>
<dbReference type="Gene3D" id="3.40.50.2000">
    <property type="entry name" value="Glycogen Phosphorylase B"/>
    <property type="match status" value="2"/>
</dbReference>
<dbReference type="RefSeq" id="WP_093934445.1">
    <property type="nucleotide sequence ID" value="NZ_NMQT01000051.1"/>
</dbReference>
<sequence>MSSPVVMVCGTRPELIKLSPLMRYFGDDCAIVYTGQHYDDSLYSRIRSTLVPSRRFQELGIDSVSRGGQLGQAVSAVDEALSGNSRPVVLVQGDTTSALAGALAANARELPLVHVEAGLRSHDRAMPEEHNRVLIDHLADLCCAPTELNLKNLLAENIPHERIAVTGNTIVEALQTTLPSTPERRAQLSVRGLRGDGYVLATLHRPENVDDPDQLARILRELGRLPLPVVLPLHPRTSKNVRDFGLTRLLVPLLVVEPQSYPDFLSLASESALIVSDSGGIQEEASVLKRPVIVVRRSTERPEINGAFGVLVPPGPRIGAEAAMWLNDVKGHRERLRLIPSPYGDGTACRRIADAIETMLPRENALTAPAHRLLAD</sequence>
<dbReference type="PANTHER" id="PTHR43174">
    <property type="entry name" value="UDP-N-ACETYLGLUCOSAMINE 2-EPIMERASE"/>
    <property type="match status" value="1"/>
</dbReference>
<gene>
    <name evidence="3" type="ORF">CFP71_14890</name>
</gene>
<dbReference type="InterPro" id="IPR003331">
    <property type="entry name" value="UDP_GlcNAc_Epimerase_2_dom"/>
</dbReference>
<dbReference type="SUPFAM" id="SSF53756">
    <property type="entry name" value="UDP-Glycosyltransferase/glycogen phosphorylase"/>
    <property type="match status" value="1"/>
</dbReference>
<comment type="caution">
    <text evidence="3">The sequence shown here is derived from an EMBL/GenBank/DDBJ whole genome shotgun (WGS) entry which is preliminary data.</text>
</comment>
<dbReference type="EMBL" id="NMQT01000051">
    <property type="protein sequence ID" value="OXM56113.1"/>
    <property type="molecule type" value="Genomic_DNA"/>
</dbReference>
<dbReference type="NCBIfam" id="TIGR00236">
    <property type="entry name" value="wecB"/>
    <property type="match status" value="1"/>
</dbReference>
<protein>
    <submittedName>
        <fullName evidence="3">UDP-N-acetylglucosamine 2-epimerase (Non-hydrolyzing)</fullName>
    </submittedName>
</protein>
<dbReference type="CDD" id="cd03786">
    <property type="entry name" value="GTB_UDP-GlcNAc_2-Epimerase"/>
    <property type="match status" value="1"/>
</dbReference>